<dbReference type="RefSeq" id="WP_106890304.1">
    <property type="nucleotide sequence ID" value="NZ_CP027860.1"/>
</dbReference>
<keyword evidence="1" id="KW-0812">Transmembrane</keyword>
<dbReference type="GO" id="GO:0016020">
    <property type="term" value="C:membrane"/>
    <property type="evidence" value="ECO:0007669"/>
    <property type="project" value="InterPro"/>
</dbReference>
<proteinExistence type="predicted"/>
<dbReference type="KEGG" id="xba:C7S18_03845"/>
<accession>A0A2P1PNH5</accession>
<evidence type="ECO:0000313" key="2">
    <source>
        <dbReference type="EMBL" id="AVP96375.1"/>
    </source>
</evidence>
<feature type="transmembrane region" description="Helical" evidence="1">
    <location>
        <begin position="6"/>
        <end position="29"/>
    </location>
</feature>
<dbReference type="EMBL" id="CP027860">
    <property type="protein sequence ID" value="AVP96375.1"/>
    <property type="molecule type" value="Genomic_DNA"/>
</dbReference>
<keyword evidence="1" id="KW-1133">Transmembrane helix</keyword>
<sequence>MYALTSASTLILSFLFGIPMLIVLTRILLQGFRAPFYHPVSQSWFKLTNPFFMPLQKVVPVVRGWHVGGIVLLLLLGILHAYTLSIVFGASLGATGILVAGVGMALDFALMSLFWLILVYVIVSWVAADSRSPMKEFVGFIARPICAPFRRLIPPIGMLDLSSMVVLLCLQLARILASGPLIAWGFGLRA</sequence>
<evidence type="ECO:0000256" key="1">
    <source>
        <dbReference type="SAM" id="Phobius"/>
    </source>
</evidence>
<evidence type="ECO:0000313" key="3">
    <source>
        <dbReference type="Proteomes" id="UP000241074"/>
    </source>
</evidence>
<name>A0A2P1PNH5_9GAMM</name>
<evidence type="ECO:0008006" key="4">
    <source>
        <dbReference type="Google" id="ProtNLM"/>
    </source>
</evidence>
<dbReference type="OrthoDB" id="9806665at2"/>
<feature type="transmembrane region" description="Helical" evidence="1">
    <location>
        <begin position="70"/>
        <end position="102"/>
    </location>
</feature>
<gene>
    <name evidence="2" type="ORF">C7S18_03845</name>
</gene>
<dbReference type="AlphaFoldDB" id="A0A2P1PNH5"/>
<dbReference type="Pfam" id="PF02325">
    <property type="entry name" value="CCB3_YggT"/>
    <property type="match status" value="2"/>
</dbReference>
<organism evidence="2 3">
    <name type="scientific">Ahniella affigens</name>
    <dbReference type="NCBI Taxonomy" id="2021234"/>
    <lineage>
        <taxon>Bacteria</taxon>
        <taxon>Pseudomonadati</taxon>
        <taxon>Pseudomonadota</taxon>
        <taxon>Gammaproteobacteria</taxon>
        <taxon>Lysobacterales</taxon>
        <taxon>Rhodanobacteraceae</taxon>
        <taxon>Ahniella</taxon>
    </lineage>
</organism>
<dbReference type="InterPro" id="IPR003425">
    <property type="entry name" value="CCB3/YggT"/>
</dbReference>
<protein>
    <recommendedName>
        <fullName evidence="4">YggT family protein</fullName>
    </recommendedName>
</protein>
<reference evidence="2 3" key="1">
    <citation type="submission" date="2018-03" db="EMBL/GenBank/DDBJ databases">
        <title>Ahniella affigens gen. nov., sp. nov., a gammaproteobacterium isolated from sandy soil near a stream.</title>
        <authorList>
            <person name="Ko Y."/>
            <person name="Kim J.-H."/>
        </authorList>
    </citation>
    <scope>NUCLEOTIDE SEQUENCE [LARGE SCALE GENOMIC DNA]</scope>
    <source>
        <strain evidence="2 3">D13</strain>
    </source>
</reference>
<dbReference type="Proteomes" id="UP000241074">
    <property type="component" value="Chromosome"/>
</dbReference>
<keyword evidence="3" id="KW-1185">Reference proteome</keyword>
<reference evidence="2 3" key="2">
    <citation type="submission" date="2018-03" db="EMBL/GenBank/DDBJ databases">
        <authorList>
            <person name="Keele B.F."/>
        </authorList>
    </citation>
    <scope>NUCLEOTIDE SEQUENCE [LARGE SCALE GENOMIC DNA]</scope>
    <source>
        <strain evidence="2 3">D13</strain>
    </source>
</reference>
<feature type="transmembrane region" description="Helical" evidence="1">
    <location>
        <begin position="108"/>
        <end position="128"/>
    </location>
</feature>
<keyword evidence="1" id="KW-0472">Membrane</keyword>